<dbReference type="AlphaFoldDB" id="A0A8E2DIG0"/>
<sequence length="736" mass="81735">MARGRQAVPPRTVQTRDRNKTTHPGQVDISPPPSPRRTKQARLPKKPSQPVERDLEAEEAAIRQAEEGCSADHPPFVAQARQMQADRVDTCTADPVDMWADRADTRVDRLDFVQDPVSNEDSDESAQHEVVERVQQPSADEYIEDKDAEDGVESEGSDSEDIKKHANQSVPGCPKTSKTSKISQVKARPGRQDVIAARSQLQILAKGMGDSTEDNRAGVPEKAPLPVTKKQKTPRLPSGLIPNWKARLQPGRASPAELMRSGSVSSRSSLPSSDEMFSTTTDEDDGVRYGGLGDEDEELERAAAAQTLTWRSGTRSRSASEMGSETYLYATPAVNASAAEVQQLYLKMYPQEQGLPKDGMIDLLRTLITFRITDWCSKFGAAALNAVKAIISNNPEDLNSPELIGKYGKFQSELILRTFSTHLNILTSILASITPSDKRPVGALILSILAVERALNMWTTGECKVPPGSLGHFSIDYWNDRTEYKNGEYKSNKKASWYFKAVDSLKDQDWDDIFEGARVYCPENTDDASQRDAVAIGGSNSDDDLELVSNHGSEAGDDELRFRGFAGHERPRQPLRSPKRLEKWYSVSTVLPKWLIWFHQVQRPKAGNGEQVRKVLDVHRRCGTGAQGRKWVHEIIDAEWVIKVGDRYVPCEVHNGCVRWKMRNRCAGQETGTRGVERLGGPMQKAADGHVYPRVYSSSPVPTPVDETSTCQVMQNRDIAQVASIFCEPVANKWNK</sequence>
<feature type="region of interest" description="Disordered" evidence="1">
    <location>
        <begin position="1"/>
        <end position="87"/>
    </location>
</feature>
<protein>
    <submittedName>
        <fullName evidence="2">Uncharacterized protein</fullName>
    </submittedName>
</protein>
<evidence type="ECO:0000256" key="1">
    <source>
        <dbReference type="SAM" id="MobiDB-lite"/>
    </source>
</evidence>
<evidence type="ECO:0000313" key="2">
    <source>
        <dbReference type="EMBL" id="OCH83728.1"/>
    </source>
</evidence>
<gene>
    <name evidence="2" type="ORF">OBBRIDRAFT_808790</name>
</gene>
<feature type="compositionally biased region" description="Low complexity" evidence="1">
    <location>
        <begin position="261"/>
        <end position="273"/>
    </location>
</feature>
<dbReference type="Proteomes" id="UP000250043">
    <property type="component" value="Unassembled WGS sequence"/>
</dbReference>
<feature type="non-terminal residue" evidence="2">
    <location>
        <position position="1"/>
    </location>
</feature>
<reference evidence="2 3" key="1">
    <citation type="submission" date="2016-07" db="EMBL/GenBank/DDBJ databases">
        <title>Draft genome of the white-rot fungus Obba rivulosa 3A-2.</title>
        <authorList>
            <consortium name="DOE Joint Genome Institute"/>
            <person name="Miettinen O."/>
            <person name="Riley R."/>
            <person name="Acob R."/>
            <person name="Barry K."/>
            <person name="Cullen D."/>
            <person name="De Vries R."/>
            <person name="Hainaut M."/>
            <person name="Hatakka A."/>
            <person name="Henrissat B."/>
            <person name="Hilden K."/>
            <person name="Kuo R."/>
            <person name="Labutti K."/>
            <person name="Lipzen A."/>
            <person name="Makela M.R."/>
            <person name="Sandor L."/>
            <person name="Spatafora J.W."/>
            <person name="Grigoriev I.V."/>
            <person name="Hibbett D.S."/>
        </authorList>
    </citation>
    <scope>NUCLEOTIDE SEQUENCE [LARGE SCALE GENOMIC DNA]</scope>
    <source>
        <strain evidence="2 3">3A-2</strain>
    </source>
</reference>
<feature type="compositionally biased region" description="Basic residues" evidence="1">
    <location>
        <begin position="36"/>
        <end position="45"/>
    </location>
</feature>
<organism evidence="2 3">
    <name type="scientific">Obba rivulosa</name>
    <dbReference type="NCBI Taxonomy" id="1052685"/>
    <lineage>
        <taxon>Eukaryota</taxon>
        <taxon>Fungi</taxon>
        <taxon>Dikarya</taxon>
        <taxon>Basidiomycota</taxon>
        <taxon>Agaricomycotina</taxon>
        <taxon>Agaricomycetes</taxon>
        <taxon>Polyporales</taxon>
        <taxon>Gelatoporiaceae</taxon>
        <taxon>Obba</taxon>
    </lineage>
</organism>
<evidence type="ECO:0000313" key="3">
    <source>
        <dbReference type="Proteomes" id="UP000250043"/>
    </source>
</evidence>
<name>A0A8E2DIG0_9APHY</name>
<proteinExistence type="predicted"/>
<dbReference type="OrthoDB" id="2804421at2759"/>
<accession>A0A8E2DIG0</accession>
<dbReference type="EMBL" id="KV722840">
    <property type="protein sequence ID" value="OCH83728.1"/>
    <property type="molecule type" value="Genomic_DNA"/>
</dbReference>
<feature type="region of interest" description="Disordered" evidence="1">
    <location>
        <begin position="112"/>
        <end position="287"/>
    </location>
</feature>
<keyword evidence="3" id="KW-1185">Reference proteome</keyword>
<feature type="compositionally biased region" description="Acidic residues" evidence="1">
    <location>
        <begin position="141"/>
        <end position="159"/>
    </location>
</feature>